<keyword evidence="10" id="KW-1185">Reference proteome</keyword>
<feature type="compositionally biased region" description="Acidic residues" evidence="7">
    <location>
        <begin position="35"/>
        <end position="50"/>
    </location>
</feature>
<dbReference type="SUPFAM" id="SSF56112">
    <property type="entry name" value="Protein kinase-like (PK-like)"/>
    <property type="match status" value="1"/>
</dbReference>
<dbReference type="AlphaFoldDB" id="A0AAN6UP30"/>
<accession>A0AAN6UP30</accession>
<evidence type="ECO:0000313" key="9">
    <source>
        <dbReference type="EMBL" id="KAK4136125.1"/>
    </source>
</evidence>
<dbReference type="InterPro" id="IPR000719">
    <property type="entry name" value="Prot_kinase_dom"/>
</dbReference>
<name>A0AAN6UP30_9PEZI</name>
<feature type="domain" description="Protein kinase" evidence="8">
    <location>
        <begin position="86"/>
        <end position="451"/>
    </location>
</feature>
<dbReference type="GO" id="GO:0005524">
    <property type="term" value="F:ATP binding"/>
    <property type="evidence" value="ECO:0007669"/>
    <property type="project" value="UniProtKB-KW"/>
</dbReference>
<dbReference type="GO" id="GO:0005634">
    <property type="term" value="C:nucleus"/>
    <property type="evidence" value="ECO:0007669"/>
    <property type="project" value="TreeGrafter"/>
</dbReference>
<dbReference type="PANTHER" id="PTHR44167">
    <property type="entry name" value="OVARIAN-SPECIFIC SERINE/THREONINE-PROTEIN KINASE LOK-RELATED"/>
    <property type="match status" value="1"/>
</dbReference>
<dbReference type="GO" id="GO:0004674">
    <property type="term" value="F:protein serine/threonine kinase activity"/>
    <property type="evidence" value="ECO:0007669"/>
    <property type="project" value="UniProtKB-KW"/>
</dbReference>
<dbReference type="PROSITE" id="PS50011">
    <property type="entry name" value="PROTEIN_KINASE_DOM"/>
    <property type="match status" value="1"/>
</dbReference>
<reference evidence="9" key="2">
    <citation type="submission" date="2023-05" db="EMBL/GenBank/DDBJ databases">
        <authorList>
            <consortium name="Lawrence Berkeley National Laboratory"/>
            <person name="Steindorff A."/>
            <person name="Hensen N."/>
            <person name="Bonometti L."/>
            <person name="Westerberg I."/>
            <person name="Brannstrom I.O."/>
            <person name="Guillou S."/>
            <person name="Cros-Aarteil S."/>
            <person name="Calhoun S."/>
            <person name="Haridas S."/>
            <person name="Kuo A."/>
            <person name="Mondo S."/>
            <person name="Pangilinan J."/>
            <person name="Riley R."/>
            <person name="Labutti K."/>
            <person name="Andreopoulos B."/>
            <person name="Lipzen A."/>
            <person name="Chen C."/>
            <person name="Yanf M."/>
            <person name="Daum C."/>
            <person name="Ng V."/>
            <person name="Clum A."/>
            <person name="Ohm R."/>
            <person name="Martin F."/>
            <person name="Silar P."/>
            <person name="Natvig D."/>
            <person name="Lalanne C."/>
            <person name="Gautier V."/>
            <person name="Ament-Velasquez S.L."/>
            <person name="Kruys A."/>
            <person name="Hutchinson M.I."/>
            <person name="Powell A.J."/>
            <person name="Barry K."/>
            <person name="Miller A.N."/>
            <person name="Grigoriev I.V."/>
            <person name="Debuchy R."/>
            <person name="Gladieux P."/>
            <person name="Thoren M.H."/>
            <person name="Johannesson H."/>
        </authorList>
    </citation>
    <scope>NUCLEOTIDE SEQUENCE</scope>
    <source>
        <strain evidence="9">CBS 123565</strain>
    </source>
</reference>
<dbReference type="InterPro" id="IPR008271">
    <property type="entry name" value="Ser/Thr_kinase_AS"/>
</dbReference>
<feature type="region of interest" description="Disordered" evidence="7">
    <location>
        <begin position="126"/>
        <end position="147"/>
    </location>
</feature>
<keyword evidence="5 9" id="KW-0418">Kinase</keyword>
<keyword evidence="6" id="KW-0067">ATP-binding</keyword>
<reference evidence="9" key="1">
    <citation type="journal article" date="2023" name="Mol. Phylogenet. Evol.">
        <title>Genome-scale phylogeny and comparative genomics of the fungal order Sordariales.</title>
        <authorList>
            <person name="Hensen N."/>
            <person name="Bonometti L."/>
            <person name="Westerberg I."/>
            <person name="Brannstrom I.O."/>
            <person name="Guillou S."/>
            <person name="Cros-Aarteil S."/>
            <person name="Calhoun S."/>
            <person name="Haridas S."/>
            <person name="Kuo A."/>
            <person name="Mondo S."/>
            <person name="Pangilinan J."/>
            <person name="Riley R."/>
            <person name="LaButti K."/>
            <person name="Andreopoulos B."/>
            <person name="Lipzen A."/>
            <person name="Chen C."/>
            <person name="Yan M."/>
            <person name="Daum C."/>
            <person name="Ng V."/>
            <person name="Clum A."/>
            <person name="Steindorff A."/>
            <person name="Ohm R.A."/>
            <person name="Martin F."/>
            <person name="Silar P."/>
            <person name="Natvig D.O."/>
            <person name="Lalanne C."/>
            <person name="Gautier V."/>
            <person name="Ament-Velasquez S.L."/>
            <person name="Kruys A."/>
            <person name="Hutchinson M.I."/>
            <person name="Powell A.J."/>
            <person name="Barry K."/>
            <person name="Miller A.N."/>
            <person name="Grigoriev I.V."/>
            <person name="Debuchy R."/>
            <person name="Gladieux P."/>
            <person name="Hiltunen Thoren M."/>
            <person name="Johannesson H."/>
        </authorList>
    </citation>
    <scope>NUCLEOTIDE SEQUENCE</scope>
    <source>
        <strain evidence="9">CBS 123565</strain>
    </source>
</reference>
<feature type="compositionally biased region" description="Acidic residues" evidence="7">
    <location>
        <begin position="463"/>
        <end position="476"/>
    </location>
</feature>
<protein>
    <recommendedName>
        <fullName evidence="1">non-specific serine/threonine protein kinase</fullName>
        <ecNumber evidence="1">2.7.11.1</ecNumber>
    </recommendedName>
</protein>
<dbReference type="Proteomes" id="UP001304895">
    <property type="component" value="Unassembled WGS sequence"/>
</dbReference>
<evidence type="ECO:0000256" key="3">
    <source>
        <dbReference type="ARBA" id="ARBA00022679"/>
    </source>
</evidence>
<dbReference type="SMART" id="SM00220">
    <property type="entry name" value="S_TKc"/>
    <property type="match status" value="1"/>
</dbReference>
<dbReference type="GO" id="GO:0044773">
    <property type="term" value="P:mitotic DNA damage checkpoint signaling"/>
    <property type="evidence" value="ECO:0007669"/>
    <property type="project" value="TreeGrafter"/>
</dbReference>
<organism evidence="9 10">
    <name type="scientific">Trichocladium antarcticum</name>
    <dbReference type="NCBI Taxonomy" id="1450529"/>
    <lineage>
        <taxon>Eukaryota</taxon>
        <taxon>Fungi</taxon>
        <taxon>Dikarya</taxon>
        <taxon>Ascomycota</taxon>
        <taxon>Pezizomycotina</taxon>
        <taxon>Sordariomycetes</taxon>
        <taxon>Sordariomycetidae</taxon>
        <taxon>Sordariales</taxon>
        <taxon>Chaetomiaceae</taxon>
        <taxon>Trichocladium</taxon>
    </lineage>
</organism>
<feature type="region of interest" description="Disordered" evidence="7">
    <location>
        <begin position="1"/>
        <end position="69"/>
    </location>
</feature>
<evidence type="ECO:0000256" key="5">
    <source>
        <dbReference type="ARBA" id="ARBA00022777"/>
    </source>
</evidence>
<evidence type="ECO:0000313" key="10">
    <source>
        <dbReference type="Proteomes" id="UP001304895"/>
    </source>
</evidence>
<dbReference type="Gene3D" id="3.30.200.20">
    <property type="entry name" value="Phosphorylase Kinase, domain 1"/>
    <property type="match status" value="1"/>
</dbReference>
<gene>
    <name evidence="9" type="ORF">BT67DRAFT_440266</name>
</gene>
<evidence type="ECO:0000256" key="7">
    <source>
        <dbReference type="SAM" id="MobiDB-lite"/>
    </source>
</evidence>
<feature type="region of interest" description="Disordered" evidence="7">
    <location>
        <begin position="456"/>
        <end position="476"/>
    </location>
</feature>
<dbReference type="PROSITE" id="PS00108">
    <property type="entry name" value="PROTEIN_KINASE_ST"/>
    <property type="match status" value="1"/>
</dbReference>
<sequence length="476" mass="54223">MPARRPRAESFCIHEDAPSTADTEMNESAALQHDDEVDREDDVEDADGQESECSGSSEEETAETSRHIQDDMERLQDTFAGFRHKYRLIKRIGEGTFSTVYKAEDLQYDSYDNSWDLDREVEKWTPPPLRSFPSRSGASLGGHAPPRRRRPKYVAVKKIYVTSSPSRIYNELELLFDLRGCESVCPIITAFRATDQVVAILPYFRHADFREYFREMTVPDMAIYLRSLFAALRSVHSHNILHRDIKPTNFLYDPASRQGVLVDFGLAEREGYDCKPCACHDQRTREALRHRKIQIEGGYPREDTRPARRANRAGTRGFRAPEVLFKCTEQTTKIDIWSAGVILLTILSRRFPFFNSADDVEAMVEIATIFGSRRMQVAAGLHGCMLETSIPTIGKSGFSFEGIVLWSTSRGTDKEELSDDERLALDFLKRCMDLDPSRRISAEQALQHEFLQMGLESSVEGGSEAEEDDEMDMLKV</sequence>
<dbReference type="EC" id="2.7.11.1" evidence="1"/>
<evidence type="ECO:0000256" key="6">
    <source>
        <dbReference type="ARBA" id="ARBA00022840"/>
    </source>
</evidence>
<keyword evidence="3" id="KW-0808">Transferase</keyword>
<evidence type="ECO:0000256" key="1">
    <source>
        <dbReference type="ARBA" id="ARBA00012513"/>
    </source>
</evidence>
<dbReference type="EMBL" id="MU853404">
    <property type="protein sequence ID" value="KAK4136125.1"/>
    <property type="molecule type" value="Genomic_DNA"/>
</dbReference>
<evidence type="ECO:0000256" key="2">
    <source>
        <dbReference type="ARBA" id="ARBA00022527"/>
    </source>
</evidence>
<dbReference type="CDD" id="cd14019">
    <property type="entry name" value="STKc_Cdc7"/>
    <property type="match status" value="1"/>
</dbReference>
<keyword evidence="4" id="KW-0547">Nucleotide-binding</keyword>
<dbReference type="Gene3D" id="1.10.510.10">
    <property type="entry name" value="Transferase(Phosphotransferase) domain 1"/>
    <property type="match status" value="1"/>
</dbReference>
<evidence type="ECO:0000256" key="4">
    <source>
        <dbReference type="ARBA" id="ARBA00022741"/>
    </source>
</evidence>
<comment type="caution">
    <text evidence="9">The sequence shown here is derived from an EMBL/GenBank/DDBJ whole genome shotgun (WGS) entry which is preliminary data.</text>
</comment>
<keyword evidence="2" id="KW-0723">Serine/threonine-protein kinase</keyword>
<feature type="compositionally biased region" description="Basic and acidic residues" evidence="7">
    <location>
        <begin position="1"/>
        <end position="17"/>
    </location>
</feature>
<dbReference type="Pfam" id="PF00069">
    <property type="entry name" value="Pkinase"/>
    <property type="match status" value="1"/>
</dbReference>
<proteinExistence type="predicted"/>
<dbReference type="PANTHER" id="PTHR44167:SF23">
    <property type="entry name" value="CDC7 KINASE, ISOFORM A-RELATED"/>
    <property type="match status" value="1"/>
</dbReference>
<dbReference type="InterPro" id="IPR011009">
    <property type="entry name" value="Kinase-like_dom_sf"/>
</dbReference>
<evidence type="ECO:0000259" key="8">
    <source>
        <dbReference type="PROSITE" id="PS50011"/>
    </source>
</evidence>